<feature type="transmembrane region" description="Helical" evidence="1">
    <location>
        <begin position="218"/>
        <end position="238"/>
    </location>
</feature>
<feature type="transmembrane region" description="Helical" evidence="1">
    <location>
        <begin position="258"/>
        <end position="277"/>
    </location>
</feature>
<dbReference type="GO" id="GO:0043190">
    <property type="term" value="C:ATP-binding cassette (ABC) transporter complex"/>
    <property type="evidence" value="ECO:0007669"/>
    <property type="project" value="InterPro"/>
</dbReference>
<feature type="transmembrane region" description="Helical" evidence="1">
    <location>
        <begin position="68"/>
        <end position="98"/>
    </location>
</feature>
<keyword evidence="1" id="KW-0812">Transmembrane</keyword>
<dbReference type="PANTHER" id="PTHR30188:SF13">
    <property type="entry name" value="CONSERVED HYPOTHETICAL INTEGRAL MEMBRANE PROTEIN YRBE3B"/>
    <property type="match status" value="1"/>
</dbReference>
<keyword evidence="1" id="KW-0472">Membrane</keyword>
<dbReference type="InterPro" id="IPR030802">
    <property type="entry name" value="Permease_MalE"/>
</dbReference>
<dbReference type="GO" id="GO:0005548">
    <property type="term" value="F:phospholipid transporter activity"/>
    <property type="evidence" value="ECO:0007669"/>
    <property type="project" value="TreeGrafter"/>
</dbReference>
<dbReference type="Proteomes" id="UP000586827">
    <property type="component" value="Unassembled WGS sequence"/>
</dbReference>
<feature type="transmembrane region" description="Helical" evidence="1">
    <location>
        <begin position="168"/>
        <end position="197"/>
    </location>
</feature>
<accession>A0A849C533</accession>
<dbReference type="PANTHER" id="PTHR30188">
    <property type="entry name" value="ABC TRANSPORTER PERMEASE PROTEIN-RELATED"/>
    <property type="match status" value="1"/>
</dbReference>
<sequence length="287" mass="30170">MASRYAPPLLRPLLATGQVLARPVKIFVALGHQALFVLKVLAAIPFTLTNYWRQVLLMVSDIAWGNGALVVGGGTATVLIGMGFGFGAATGIVGFMLLDSVGMGPLTGFLSSYANTRELAPLIAAIGFAAQAGCRMTAEIGSMRISEEIDALESIAVRPLPFVVGTRVVAGFITIVPLYLLTLLISYLSSALIITVLHGAASGTYDHYFTTYVAPMDVLYSLVKAIIFVVAIILFHSYQGYYAEGGPEGVGKASGRAIRASLVGVIVLDMILTPLLWGSDAGIKITG</sequence>
<dbReference type="RefSeq" id="WP_067523230.1">
    <property type="nucleotide sequence ID" value="NZ_JABELX010000004.1"/>
</dbReference>
<protein>
    <submittedName>
        <fullName evidence="2">ABC transporter permease</fullName>
    </submittedName>
</protein>
<proteinExistence type="predicted"/>
<comment type="caution">
    <text evidence="2">The sequence shown here is derived from an EMBL/GenBank/DDBJ whole genome shotgun (WGS) entry which is preliminary data.</text>
</comment>
<evidence type="ECO:0000256" key="1">
    <source>
        <dbReference type="SAM" id="Phobius"/>
    </source>
</evidence>
<gene>
    <name evidence="2" type="ORF">HLB23_13780</name>
</gene>
<dbReference type="Pfam" id="PF02405">
    <property type="entry name" value="MlaE"/>
    <property type="match status" value="1"/>
</dbReference>
<keyword evidence="1" id="KW-1133">Transmembrane helix</keyword>
<feature type="transmembrane region" description="Helical" evidence="1">
    <location>
        <begin position="26"/>
        <end position="48"/>
    </location>
</feature>
<dbReference type="AlphaFoldDB" id="A0A849C533"/>
<reference evidence="2 3" key="1">
    <citation type="submission" date="2020-05" db="EMBL/GenBank/DDBJ databases">
        <title>MicrobeNet Type strains.</title>
        <authorList>
            <person name="Nicholson A.C."/>
        </authorList>
    </citation>
    <scope>NUCLEOTIDE SEQUENCE [LARGE SCALE GENOMIC DNA]</scope>
    <source>
        <strain evidence="2 3">JCM 3224</strain>
    </source>
</reference>
<evidence type="ECO:0000313" key="2">
    <source>
        <dbReference type="EMBL" id="NNH70917.1"/>
    </source>
</evidence>
<name>A0A849C533_9NOCA</name>
<evidence type="ECO:0000313" key="3">
    <source>
        <dbReference type="Proteomes" id="UP000586827"/>
    </source>
</evidence>
<dbReference type="EMBL" id="JABELX010000004">
    <property type="protein sequence ID" value="NNH70917.1"/>
    <property type="molecule type" value="Genomic_DNA"/>
</dbReference>
<organism evidence="2 3">
    <name type="scientific">Nocardia uniformis</name>
    <dbReference type="NCBI Taxonomy" id="53432"/>
    <lineage>
        <taxon>Bacteria</taxon>
        <taxon>Bacillati</taxon>
        <taxon>Actinomycetota</taxon>
        <taxon>Actinomycetes</taxon>
        <taxon>Mycobacteriales</taxon>
        <taxon>Nocardiaceae</taxon>
        <taxon>Nocardia</taxon>
    </lineage>
</organism>
<keyword evidence="3" id="KW-1185">Reference proteome</keyword>